<feature type="transmembrane region" description="Helical" evidence="6">
    <location>
        <begin position="156"/>
        <end position="175"/>
    </location>
</feature>
<evidence type="ECO:0000256" key="1">
    <source>
        <dbReference type="ARBA" id="ARBA00004141"/>
    </source>
</evidence>
<name>A0A9P7YQN8_9HELO</name>
<feature type="transmembrane region" description="Helical" evidence="6">
    <location>
        <begin position="366"/>
        <end position="393"/>
    </location>
</feature>
<dbReference type="Gene3D" id="1.20.1250.20">
    <property type="entry name" value="MFS general substrate transporter like domains"/>
    <property type="match status" value="1"/>
</dbReference>
<dbReference type="AlphaFoldDB" id="A0A9P7YQN8"/>
<feature type="compositionally biased region" description="Basic and acidic residues" evidence="5">
    <location>
        <begin position="27"/>
        <end position="36"/>
    </location>
</feature>
<dbReference type="PROSITE" id="PS50850">
    <property type="entry name" value="MFS"/>
    <property type="match status" value="1"/>
</dbReference>
<feature type="domain" description="Major facilitator superfamily (MFS) profile" evidence="7">
    <location>
        <begin position="87"/>
        <end position="572"/>
    </location>
</feature>
<dbReference type="InterPro" id="IPR036259">
    <property type="entry name" value="MFS_trans_sf"/>
</dbReference>
<proteinExistence type="predicted"/>
<evidence type="ECO:0000256" key="5">
    <source>
        <dbReference type="SAM" id="MobiDB-lite"/>
    </source>
</evidence>
<accession>A0A9P7YQN8</accession>
<dbReference type="InterPro" id="IPR020846">
    <property type="entry name" value="MFS_dom"/>
</dbReference>
<feature type="transmembrane region" description="Helical" evidence="6">
    <location>
        <begin position="545"/>
        <end position="567"/>
    </location>
</feature>
<keyword evidence="4 6" id="KW-0472">Membrane</keyword>
<dbReference type="PANTHER" id="PTHR23507:SF40">
    <property type="entry name" value="TETRACYCLINE-EFFLUX TRANSPORTER"/>
    <property type="match status" value="1"/>
</dbReference>
<feature type="transmembrane region" description="Helical" evidence="6">
    <location>
        <begin position="405"/>
        <end position="428"/>
    </location>
</feature>
<evidence type="ECO:0000256" key="4">
    <source>
        <dbReference type="ARBA" id="ARBA00023136"/>
    </source>
</evidence>
<evidence type="ECO:0000256" key="6">
    <source>
        <dbReference type="SAM" id="Phobius"/>
    </source>
</evidence>
<feature type="transmembrane region" description="Helical" evidence="6">
    <location>
        <begin position="214"/>
        <end position="241"/>
    </location>
</feature>
<evidence type="ECO:0000256" key="2">
    <source>
        <dbReference type="ARBA" id="ARBA00022692"/>
    </source>
</evidence>
<comment type="caution">
    <text evidence="8">The sequence shown here is derived from an EMBL/GenBank/DDBJ whole genome shotgun (WGS) entry which is preliminary data.</text>
</comment>
<feature type="transmembrane region" description="Helical" evidence="6">
    <location>
        <begin position="282"/>
        <end position="305"/>
    </location>
</feature>
<reference evidence="8" key="1">
    <citation type="journal article" date="2021" name="IMA Fungus">
        <title>Genomic characterization of three marine fungi, including Emericellopsis atlantica sp. nov. with signatures of a generalist lifestyle and marine biomass degradation.</title>
        <authorList>
            <person name="Hagestad O.C."/>
            <person name="Hou L."/>
            <person name="Andersen J.H."/>
            <person name="Hansen E.H."/>
            <person name="Altermark B."/>
            <person name="Li C."/>
            <person name="Kuhnert E."/>
            <person name="Cox R.J."/>
            <person name="Crous P.W."/>
            <person name="Spatafora J.W."/>
            <person name="Lail K."/>
            <person name="Amirebrahimi M."/>
            <person name="Lipzen A."/>
            <person name="Pangilinan J."/>
            <person name="Andreopoulos W."/>
            <person name="Hayes R.D."/>
            <person name="Ng V."/>
            <person name="Grigoriev I.V."/>
            <person name="Jackson S.A."/>
            <person name="Sutton T.D.S."/>
            <person name="Dobson A.D.W."/>
            <person name="Rama T."/>
        </authorList>
    </citation>
    <scope>NUCLEOTIDE SEQUENCE</scope>
    <source>
        <strain evidence="8">TRa018bII</strain>
    </source>
</reference>
<feature type="compositionally biased region" description="Acidic residues" evidence="5">
    <location>
        <begin position="52"/>
        <end position="62"/>
    </location>
</feature>
<dbReference type="Pfam" id="PF07690">
    <property type="entry name" value="MFS_1"/>
    <property type="match status" value="1"/>
</dbReference>
<dbReference type="OrthoDB" id="3026777at2759"/>
<dbReference type="EMBL" id="MU251377">
    <property type="protein sequence ID" value="KAG9237981.1"/>
    <property type="molecule type" value="Genomic_DNA"/>
</dbReference>
<feature type="transmembrane region" description="Helical" evidence="6">
    <location>
        <begin position="88"/>
        <end position="107"/>
    </location>
</feature>
<evidence type="ECO:0000256" key="3">
    <source>
        <dbReference type="ARBA" id="ARBA00022989"/>
    </source>
</evidence>
<feature type="transmembrane region" description="Helical" evidence="6">
    <location>
        <begin position="253"/>
        <end position="276"/>
    </location>
</feature>
<feature type="region of interest" description="Disordered" evidence="5">
    <location>
        <begin position="1"/>
        <end position="66"/>
    </location>
</feature>
<evidence type="ECO:0000259" key="7">
    <source>
        <dbReference type="PROSITE" id="PS50850"/>
    </source>
</evidence>
<comment type="subcellular location">
    <subcellularLocation>
        <location evidence="1">Membrane</location>
        <topology evidence="1">Multi-pass membrane protein</topology>
    </subcellularLocation>
</comment>
<dbReference type="PANTHER" id="PTHR23507">
    <property type="entry name" value="ZGC:174356"/>
    <property type="match status" value="1"/>
</dbReference>
<keyword evidence="3 6" id="KW-1133">Transmembrane helix</keyword>
<evidence type="ECO:0000313" key="8">
    <source>
        <dbReference type="EMBL" id="KAG9237981.1"/>
    </source>
</evidence>
<dbReference type="Proteomes" id="UP000824998">
    <property type="component" value="Unassembled WGS sequence"/>
</dbReference>
<dbReference type="GO" id="GO:0016020">
    <property type="term" value="C:membrane"/>
    <property type="evidence" value="ECO:0007669"/>
    <property type="project" value="UniProtKB-SubCell"/>
</dbReference>
<evidence type="ECO:0000313" key="9">
    <source>
        <dbReference type="Proteomes" id="UP000824998"/>
    </source>
</evidence>
<protein>
    <submittedName>
        <fullName evidence="8">Major facilitator superfamily domain-containing protein</fullName>
    </submittedName>
</protein>
<feature type="transmembrane region" description="Helical" evidence="6">
    <location>
        <begin position="515"/>
        <end position="539"/>
    </location>
</feature>
<dbReference type="GO" id="GO:0022857">
    <property type="term" value="F:transmembrane transporter activity"/>
    <property type="evidence" value="ECO:0007669"/>
    <property type="project" value="InterPro"/>
</dbReference>
<dbReference type="InterPro" id="IPR011701">
    <property type="entry name" value="MFS"/>
</dbReference>
<keyword evidence="2 6" id="KW-0812">Transmembrane</keyword>
<gene>
    <name evidence="8" type="ORF">BJ875DRAFT_101857</name>
</gene>
<feature type="transmembrane region" description="Helical" evidence="6">
    <location>
        <begin position="187"/>
        <end position="208"/>
    </location>
</feature>
<organism evidence="8 9">
    <name type="scientific">Amylocarpus encephaloides</name>
    <dbReference type="NCBI Taxonomy" id="45428"/>
    <lineage>
        <taxon>Eukaryota</taxon>
        <taxon>Fungi</taxon>
        <taxon>Dikarya</taxon>
        <taxon>Ascomycota</taxon>
        <taxon>Pezizomycotina</taxon>
        <taxon>Leotiomycetes</taxon>
        <taxon>Helotiales</taxon>
        <taxon>Helotiales incertae sedis</taxon>
        <taxon>Amylocarpus</taxon>
    </lineage>
</organism>
<sequence>MSDSNNTAPPVYDGDSTGGSRLWGAKDSLRRTLHPDADDEVESAPLLGDDPGSVDDDGDDEGNGSIQDVEWEGMADFIGVLWWRRPSVLWLVPTFFLYALAFGGILIPKINLIISLICREYYTEKSKTTMFSSTPFGDDDDMCHSNADIQVIVTKFTLTITIIVGTLSAVMSPKLGALSDRYGRIKVLCVSSCGSFMTEVITVLAASFPETVHYKWLLAGAVFEGICGSFTAGFAITHAYAADCTPPPKRAVAFGYFHACLFSGIALGPLAVAFIIENEYGTLLTIFYIALGIHAFFILFVLLVVPESLSKKRQNLAQEKHAAERARISADGYTWLWAYKTANILEPLKILWPTGPGTSNRLRSNLILLSAVDTTIFGVAMGAINVVVLYSGYRFHWKTAETSKFVSVVNIFRVSGLIIILPLLNYLVRTRRANRQARESGLAKPEPNSGSDLLDLSIVRGAILLEVLGYSGYATATTSQMFVGAGILAALGGVGSPTLQSALTKHVPHENVGQLLGATGLLHAIARVIAPTIFGLIYARTVADMPSAVFVVLAASFGTAFLASWFIRPHVYLESPQATTANTERSNVMNDPDVLIDEEIGGT</sequence>
<keyword evidence="9" id="KW-1185">Reference proteome</keyword>
<dbReference type="SUPFAM" id="SSF103473">
    <property type="entry name" value="MFS general substrate transporter"/>
    <property type="match status" value="1"/>
</dbReference>